<dbReference type="EMBL" id="JAUJDW010000077">
    <property type="protein sequence ID" value="KAK0642298.1"/>
    <property type="molecule type" value="Genomic_DNA"/>
</dbReference>
<keyword evidence="3" id="KW-1185">Reference proteome</keyword>
<evidence type="ECO:0000313" key="2">
    <source>
        <dbReference type="EMBL" id="KAK0642298.1"/>
    </source>
</evidence>
<dbReference type="Proteomes" id="UP001175001">
    <property type="component" value="Unassembled WGS sequence"/>
</dbReference>
<sequence>MSGHAMDQHRAWSQSALHHGEPSQEDDLNGMVDKMLESTRDRREARRTSLGSQHHTRRADTEERVDKSFGDHGMQALQLRNAQTARLIELLRRQDEIEHCMAASVKLLERAFLSQSVELRTALESRMAELQ</sequence>
<accession>A0AA39XXV1</accession>
<proteinExistence type="predicted"/>
<comment type="caution">
    <text evidence="2">The sequence shown here is derived from an EMBL/GenBank/DDBJ whole genome shotgun (WGS) entry which is preliminary data.</text>
</comment>
<feature type="region of interest" description="Disordered" evidence="1">
    <location>
        <begin position="1"/>
        <end position="66"/>
    </location>
</feature>
<evidence type="ECO:0000256" key="1">
    <source>
        <dbReference type="SAM" id="MobiDB-lite"/>
    </source>
</evidence>
<dbReference type="AlphaFoldDB" id="A0AA39XXV1"/>
<feature type="compositionally biased region" description="Basic and acidic residues" evidence="1">
    <location>
        <begin position="1"/>
        <end position="10"/>
    </location>
</feature>
<name>A0AA39XXV1_9PEZI</name>
<protein>
    <submittedName>
        <fullName evidence="2">Uncharacterized protein</fullName>
    </submittedName>
</protein>
<feature type="compositionally biased region" description="Basic and acidic residues" evidence="1">
    <location>
        <begin position="34"/>
        <end position="47"/>
    </location>
</feature>
<evidence type="ECO:0000313" key="3">
    <source>
        <dbReference type="Proteomes" id="UP001175001"/>
    </source>
</evidence>
<organism evidence="2 3">
    <name type="scientific">Lasiodiplodia hormozganensis</name>
    <dbReference type="NCBI Taxonomy" id="869390"/>
    <lineage>
        <taxon>Eukaryota</taxon>
        <taxon>Fungi</taxon>
        <taxon>Dikarya</taxon>
        <taxon>Ascomycota</taxon>
        <taxon>Pezizomycotina</taxon>
        <taxon>Dothideomycetes</taxon>
        <taxon>Dothideomycetes incertae sedis</taxon>
        <taxon>Botryosphaeriales</taxon>
        <taxon>Botryosphaeriaceae</taxon>
        <taxon>Lasiodiplodia</taxon>
    </lineage>
</organism>
<gene>
    <name evidence="2" type="ORF">DIS24_g9193</name>
</gene>
<reference evidence="2" key="1">
    <citation type="submission" date="2023-06" db="EMBL/GenBank/DDBJ databases">
        <title>Multi-omics analyses reveal the molecular pathogenesis toolkit of Lasiodiplodia hormozganensis, a cross-kingdom pathogen.</title>
        <authorList>
            <person name="Felix C."/>
            <person name="Meneses R."/>
            <person name="Goncalves M.F.M."/>
            <person name="Tilleman L."/>
            <person name="Duarte A.S."/>
            <person name="Jorrin-Novo J.V."/>
            <person name="Van De Peer Y."/>
            <person name="Deforce D."/>
            <person name="Van Nieuwerburgh F."/>
            <person name="Esteves A.C."/>
            <person name="Alves A."/>
        </authorList>
    </citation>
    <scope>NUCLEOTIDE SEQUENCE</scope>
    <source>
        <strain evidence="2">CBS 339.90</strain>
    </source>
</reference>